<organism evidence="3">
    <name type="scientific">Capitella teleta</name>
    <name type="common">Polychaete worm</name>
    <dbReference type="NCBI Taxonomy" id="283909"/>
    <lineage>
        <taxon>Eukaryota</taxon>
        <taxon>Metazoa</taxon>
        <taxon>Spiralia</taxon>
        <taxon>Lophotrochozoa</taxon>
        <taxon>Annelida</taxon>
        <taxon>Polychaeta</taxon>
        <taxon>Sedentaria</taxon>
        <taxon>Scolecida</taxon>
        <taxon>Capitellidae</taxon>
        <taxon>Capitella</taxon>
    </lineage>
</organism>
<dbReference type="PROSITE" id="PS50181">
    <property type="entry name" value="FBOX"/>
    <property type="match status" value="1"/>
</dbReference>
<evidence type="ECO:0000313" key="4">
    <source>
        <dbReference type="EnsemblMetazoa" id="CapteP138913"/>
    </source>
</evidence>
<sequence length="451" mass="50633">MQSFLHPVHKRKSEEICDTDAKFSCSVESEEDAYKSDFHICDLPDSILLKIFRYLSHKELLLSVALVCQNFNALTKDPHLWRYINLQGLLKVTDKTLVHVTTISNNVLSVNLTDSKFITDEGVIQMTSKCRHLQRLKLVRCLEISTAGMAAIAQNCRFLQFLNLDCCTRLTDEALSQIGNGCSMLQTLYLDQCLNISDKGVENVAKGCHKIKALSIGQLPQLTDHSLDAISEHCPEMEQFNCMSSGFSGQGLGMYIGRWKKLHFLEVSDMKVVNDCVVKAIVSKSPAITDLNLSLCRNVTDVGVESIVRYLPHLKRCYMAACQITDAGLKLFAENCKKLISVDFGWCVAVTDEGAQAVCDSLPVLRHAGLVRCDKMTLKKSLELCENFPRIHVSNLWLDLQRLMQAYQNKDKASRNKELCSECHQQMGMVDVSAFTEYLAAEERGEKIEAS</sequence>
<name>R7T8D2_CAPTE</name>
<dbReference type="InterPro" id="IPR001810">
    <property type="entry name" value="F-box_dom"/>
</dbReference>
<reference evidence="3 5" key="2">
    <citation type="journal article" date="2013" name="Nature">
        <title>Insights into bilaterian evolution from three spiralian genomes.</title>
        <authorList>
            <person name="Simakov O."/>
            <person name="Marletaz F."/>
            <person name="Cho S.J."/>
            <person name="Edsinger-Gonzales E."/>
            <person name="Havlak P."/>
            <person name="Hellsten U."/>
            <person name="Kuo D.H."/>
            <person name="Larsson T."/>
            <person name="Lv J."/>
            <person name="Arendt D."/>
            <person name="Savage R."/>
            <person name="Osoegawa K."/>
            <person name="de Jong P."/>
            <person name="Grimwood J."/>
            <person name="Chapman J.A."/>
            <person name="Shapiro H."/>
            <person name="Aerts A."/>
            <person name="Otillar R.P."/>
            <person name="Terry A.Y."/>
            <person name="Boore J.L."/>
            <person name="Grigoriev I.V."/>
            <person name="Lindberg D.R."/>
            <person name="Seaver E.C."/>
            <person name="Weisblat D.A."/>
            <person name="Putnam N.H."/>
            <person name="Rokhsar D.S."/>
        </authorList>
    </citation>
    <scope>NUCLEOTIDE SEQUENCE</scope>
    <source>
        <strain evidence="3 5">I ESC-2004</strain>
    </source>
</reference>
<dbReference type="Pfam" id="PF12937">
    <property type="entry name" value="F-box-like"/>
    <property type="match status" value="1"/>
</dbReference>
<dbReference type="InterPro" id="IPR001611">
    <property type="entry name" value="Leu-rich_rpt"/>
</dbReference>
<dbReference type="InterPro" id="IPR032675">
    <property type="entry name" value="LRR_dom_sf"/>
</dbReference>
<dbReference type="Pfam" id="PF25372">
    <property type="entry name" value="DUF7885"/>
    <property type="match status" value="1"/>
</dbReference>
<dbReference type="InterPro" id="IPR036047">
    <property type="entry name" value="F-box-like_dom_sf"/>
</dbReference>
<dbReference type="EMBL" id="KB312430">
    <property type="protein sequence ID" value="ELT87244.1"/>
    <property type="molecule type" value="Genomic_DNA"/>
</dbReference>
<reference evidence="4" key="3">
    <citation type="submission" date="2015-06" db="UniProtKB">
        <authorList>
            <consortium name="EnsemblMetazoa"/>
        </authorList>
    </citation>
    <scope>IDENTIFICATION</scope>
</reference>
<evidence type="ECO:0000313" key="5">
    <source>
        <dbReference type="Proteomes" id="UP000014760"/>
    </source>
</evidence>
<evidence type="ECO:0000313" key="3">
    <source>
        <dbReference type="EMBL" id="ELT87244.1"/>
    </source>
</evidence>
<dbReference type="Proteomes" id="UP000014760">
    <property type="component" value="Unassembled WGS sequence"/>
</dbReference>
<dbReference type="SMART" id="SM00367">
    <property type="entry name" value="LRR_CC"/>
    <property type="match status" value="8"/>
</dbReference>
<dbReference type="OrthoDB" id="550575at2759"/>
<dbReference type="SUPFAM" id="SSF81383">
    <property type="entry name" value="F-box domain"/>
    <property type="match status" value="1"/>
</dbReference>
<accession>R7T8D2</accession>
<dbReference type="AlphaFoldDB" id="R7T8D2"/>
<dbReference type="EnsemblMetazoa" id="CapteT138913">
    <property type="protein sequence ID" value="CapteP138913"/>
    <property type="gene ID" value="CapteG138913"/>
</dbReference>
<dbReference type="SUPFAM" id="SSF52047">
    <property type="entry name" value="RNI-like"/>
    <property type="match status" value="1"/>
</dbReference>
<keyword evidence="1" id="KW-0833">Ubl conjugation pathway</keyword>
<proteinExistence type="predicted"/>
<protein>
    <recommendedName>
        <fullName evidence="2">F-box domain-containing protein</fullName>
    </recommendedName>
</protein>
<dbReference type="HOGENOM" id="CLU_016072_7_1_1"/>
<dbReference type="InterPro" id="IPR057207">
    <property type="entry name" value="FBXL15_LRR"/>
</dbReference>
<feature type="domain" description="F-box" evidence="2">
    <location>
        <begin position="37"/>
        <end position="84"/>
    </location>
</feature>
<evidence type="ECO:0000256" key="1">
    <source>
        <dbReference type="ARBA" id="ARBA00022786"/>
    </source>
</evidence>
<dbReference type="GO" id="GO:0031146">
    <property type="term" value="P:SCF-dependent proteasomal ubiquitin-dependent protein catabolic process"/>
    <property type="evidence" value="ECO:0007669"/>
    <property type="project" value="TreeGrafter"/>
</dbReference>
<dbReference type="EMBL" id="AMQN01015997">
    <property type="status" value="NOT_ANNOTATED_CDS"/>
    <property type="molecule type" value="Genomic_DNA"/>
</dbReference>
<dbReference type="Gene3D" id="3.80.10.10">
    <property type="entry name" value="Ribonuclease Inhibitor"/>
    <property type="match status" value="2"/>
</dbReference>
<evidence type="ECO:0000259" key="2">
    <source>
        <dbReference type="PROSITE" id="PS50181"/>
    </source>
</evidence>
<dbReference type="InterPro" id="IPR006553">
    <property type="entry name" value="Leu-rich_rpt_Cys-con_subtyp"/>
</dbReference>
<dbReference type="SMART" id="SM00256">
    <property type="entry name" value="FBOX"/>
    <property type="match status" value="1"/>
</dbReference>
<gene>
    <name evidence="3" type="ORF">CAPTEDRAFT_138913</name>
</gene>
<reference evidence="5" key="1">
    <citation type="submission" date="2012-12" db="EMBL/GenBank/DDBJ databases">
        <authorList>
            <person name="Hellsten U."/>
            <person name="Grimwood J."/>
            <person name="Chapman J.A."/>
            <person name="Shapiro H."/>
            <person name="Aerts A."/>
            <person name="Otillar R.P."/>
            <person name="Terry A.Y."/>
            <person name="Boore J.L."/>
            <person name="Simakov O."/>
            <person name="Marletaz F."/>
            <person name="Cho S.-J."/>
            <person name="Edsinger-Gonzales E."/>
            <person name="Havlak P."/>
            <person name="Kuo D.-H."/>
            <person name="Larsson T."/>
            <person name="Lv J."/>
            <person name="Arendt D."/>
            <person name="Savage R."/>
            <person name="Osoegawa K."/>
            <person name="de Jong P."/>
            <person name="Lindberg D.R."/>
            <person name="Seaver E.C."/>
            <person name="Weisblat D.A."/>
            <person name="Putnam N.H."/>
            <person name="Grigoriev I.V."/>
            <person name="Rokhsar D.S."/>
        </authorList>
    </citation>
    <scope>NUCLEOTIDE SEQUENCE</scope>
    <source>
        <strain evidence="5">I ESC-2004</strain>
    </source>
</reference>
<dbReference type="Pfam" id="PF13516">
    <property type="entry name" value="LRR_6"/>
    <property type="match status" value="2"/>
</dbReference>
<keyword evidence="5" id="KW-1185">Reference proteome</keyword>
<dbReference type="STRING" id="283909.R7T8D2"/>
<dbReference type="OMA" id="QENKLXL"/>
<dbReference type="GO" id="GO:0019005">
    <property type="term" value="C:SCF ubiquitin ligase complex"/>
    <property type="evidence" value="ECO:0007669"/>
    <property type="project" value="TreeGrafter"/>
</dbReference>
<dbReference type="PANTHER" id="PTHR13318">
    <property type="entry name" value="PARTNER OF PAIRED, ISOFORM B-RELATED"/>
    <property type="match status" value="1"/>
</dbReference>